<gene>
    <name evidence="1" type="ORF">JJB47_12235</name>
</gene>
<dbReference type="EMBL" id="JAENQP010000007">
    <property type="protein sequence ID" value="MBO3359541.1"/>
    <property type="molecule type" value="Genomic_DNA"/>
</dbReference>
<dbReference type="RefSeq" id="WP_208340726.1">
    <property type="nucleotide sequence ID" value="NZ_JAENQO010000007.1"/>
</dbReference>
<organism evidence="1 2">
    <name type="scientific">Clostridium perfringens</name>
    <dbReference type="NCBI Taxonomy" id="1502"/>
    <lineage>
        <taxon>Bacteria</taxon>
        <taxon>Bacillati</taxon>
        <taxon>Bacillota</taxon>
        <taxon>Clostridia</taxon>
        <taxon>Eubacteriales</taxon>
        <taxon>Clostridiaceae</taxon>
        <taxon>Clostridium</taxon>
    </lineage>
</organism>
<accession>A0AAW4IY36</accession>
<reference evidence="1" key="1">
    <citation type="submission" date="2020-12" db="EMBL/GenBank/DDBJ databases">
        <title>Comparative genomics of Clostridium perfringens reveals patterns of host-associated phylogenetic clades and virulence factors.</title>
        <authorList>
            <person name="Smith A.H."/>
            <person name="Geier R."/>
        </authorList>
    </citation>
    <scope>NUCLEOTIDE SEQUENCE</scope>
    <source>
        <strain evidence="1">CHD30677R</strain>
    </source>
</reference>
<evidence type="ECO:0000313" key="2">
    <source>
        <dbReference type="Proteomes" id="UP000668068"/>
    </source>
</evidence>
<name>A0AAW4IY36_CLOPF</name>
<dbReference type="AlphaFoldDB" id="A0AAW4IY36"/>
<proteinExistence type="predicted"/>
<protein>
    <submittedName>
        <fullName evidence="1">Uncharacterized protein</fullName>
    </submittedName>
</protein>
<sequence length="72" mass="8646">MKISTLKLLQKDLMRDFFSRKKLFDKRKEKGYTYEIEYIPVIVERDNLGNVGEISFPATTLIYQNENLEKER</sequence>
<evidence type="ECO:0000313" key="1">
    <source>
        <dbReference type="EMBL" id="MBO3359541.1"/>
    </source>
</evidence>
<comment type="caution">
    <text evidence="1">The sequence shown here is derived from an EMBL/GenBank/DDBJ whole genome shotgun (WGS) entry which is preliminary data.</text>
</comment>
<dbReference type="Proteomes" id="UP000668068">
    <property type="component" value="Unassembled WGS sequence"/>
</dbReference>